<dbReference type="PANTHER" id="PTHR43237">
    <property type="entry name" value="NADP-DEPENDENT MALIC ENZYME"/>
    <property type="match status" value="1"/>
</dbReference>
<evidence type="ECO:0000256" key="2">
    <source>
        <dbReference type="ARBA" id="ARBA00023002"/>
    </source>
</evidence>
<dbReference type="PIRSF" id="PIRSF000106">
    <property type="entry name" value="ME"/>
    <property type="match status" value="1"/>
</dbReference>
<dbReference type="InterPro" id="IPR045213">
    <property type="entry name" value="Malic_NAD-bd_bact_type"/>
</dbReference>
<evidence type="ECO:0000256" key="1">
    <source>
        <dbReference type="ARBA" id="ARBA00008785"/>
    </source>
</evidence>
<organism evidence="5 6">
    <name type="scientific">Rugosimonospora acidiphila</name>
    <dbReference type="NCBI Taxonomy" id="556531"/>
    <lineage>
        <taxon>Bacteria</taxon>
        <taxon>Bacillati</taxon>
        <taxon>Actinomycetota</taxon>
        <taxon>Actinomycetes</taxon>
        <taxon>Micromonosporales</taxon>
        <taxon>Micromonosporaceae</taxon>
        <taxon>Rugosimonospora</taxon>
    </lineage>
</organism>
<name>A0ABP9RRH8_9ACTN</name>
<comment type="similarity">
    <text evidence="1">Belongs to the malic enzymes family.</text>
</comment>
<dbReference type="Gene3D" id="3.40.50.720">
    <property type="entry name" value="NAD(P)-binding Rossmann-like Domain"/>
    <property type="match status" value="1"/>
</dbReference>
<dbReference type="InterPro" id="IPR036291">
    <property type="entry name" value="NAD(P)-bd_dom_sf"/>
</dbReference>
<sequence length="387" mass="39446">MFQEPVFELHRGGKMAVAATVPVTTREDLSLAYTPGVAQVCQAIAADESLVNTFTWVANTVAVVTDGSAVLGLGNIGPRGAMPVMEGKSVLFKQFGGVDAVPICLDTQDVDEIVSVVTALAPSFGGINLEDISAPRCFEIERRLDEALPIPVFHDDQHGTAIVVLAALRNAAELLDRKLGDLRVVISGAGAAGVAVTKMLIAGGVQSENVVICDSQGIIHSGRDGLSGAKLDLAHTTNGAGRTGGIGEALRGADVLIGLSGGTIAEEALAGMAPGAIIFALANPTPEVDPAIAARYASVVATGRSDYPNQINNVLAFPGVFRGALDARATRITENMKLAAAEAIAAVVAGDLRPDAIVPAALDPRVGTAVAAAVAQAAVKDGVVRKA</sequence>
<keyword evidence="2" id="KW-0560">Oxidoreductase</keyword>
<comment type="caution">
    <text evidence="5">The sequence shown here is derived from an EMBL/GenBank/DDBJ whole genome shotgun (WGS) entry which is preliminary data.</text>
</comment>
<accession>A0ABP9RRH8</accession>
<evidence type="ECO:0000259" key="3">
    <source>
        <dbReference type="SMART" id="SM00919"/>
    </source>
</evidence>
<dbReference type="SUPFAM" id="SSF51735">
    <property type="entry name" value="NAD(P)-binding Rossmann-fold domains"/>
    <property type="match status" value="1"/>
</dbReference>
<keyword evidence="6" id="KW-1185">Reference proteome</keyword>
<evidence type="ECO:0000313" key="5">
    <source>
        <dbReference type="EMBL" id="GAA5183419.1"/>
    </source>
</evidence>
<dbReference type="EMBL" id="BAABJQ010000005">
    <property type="protein sequence ID" value="GAA5183419.1"/>
    <property type="molecule type" value="Genomic_DNA"/>
</dbReference>
<dbReference type="CDD" id="cd05311">
    <property type="entry name" value="NAD_bind_2_malic_enz"/>
    <property type="match status" value="1"/>
</dbReference>
<proteinExistence type="inferred from homology"/>
<dbReference type="Pfam" id="PF03949">
    <property type="entry name" value="Malic_M"/>
    <property type="match status" value="1"/>
</dbReference>
<dbReference type="PANTHER" id="PTHR43237:SF4">
    <property type="entry name" value="NADP-DEPENDENT MALIC ENZYME"/>
    <property type="match status" value="1"/>
</dbReference>
<evidence type="ECO:0000313" key="6">
    <source>
        <dbReference type="Proteomes" id="UP001501570"/>
    </source>
</evidence>
<dbReference type="Proteomes" id="UP001501570">
    <property type="component" value="Unassembled WGS sequence"/>
</dbReference>
<dbReference type="InterPro" id="IPR001891">
    <property type="entry name" value="Malic_OxRdtase"/>
</dbReference>
<dbReference type="SMART" id="SM00919">
    <property type="entry name" value="Malic_M"/>
    <property type="match status" value="1"/>
</dbReference>
<gene>
    <name evidence="5" type="ORF">GCM10023322_22660</name>
</gene>
<dbReference type="InterPro" id="IPR012302">
    <property type="entry name" value="Malic_NAD-bd"/>
</dbReference>
<dbReference type="InterPro" id="IPR012301">
    <property type="entry name" value="Malic_N_dom"/>
</dbReference>
<feature type="domain" description="Malic enzyme NAD-binding" evidence="3">
    <location>
        <begin position="157"/>
        <end position="379"/>
    </location>
</feature>
<dbReference type="InterPro" id="IPR051674">
    <property type="entry name" value="Malate_Decarboxylase"/>
</dbReference>
<protein>
    <submittedName>
        <fullName evidence="5">NADP-dependent malic enzyme</fullName>
    </submittedName>
</protein>
<dbReference type="InterPro" id="IPR037062">
    <property type="entry name" value="Malic_N_dom_sf"/>
</dbReference>
<dbReference type="InterPro" id="IPR046346">
    <property type="entry name" value="Aminoacid_DH-like_N_sf"/>
</dbReference>
<reference evidence="6" key="1">
    <citation type="journal article" date="2019" name="Int. J. Syst. Evol. Microbiol.">
        <title>The Global Catalogue of Microorganisms (GCM) 10K type strain sequencing project: providing services to taxonomists for standard genome sequencing and annotation.</title>
        <authorList>
            <consortium name="The Broad Institute Genomics Platform"/>
            <consortium name="The Broad Institute Genome Sequencing Center for Infectious Disease"/>
            <person name="Wu L."/>
            <person name="Ma J."/>
        </authorList>
    </citation>
    <scope>NUCLEOTIDE SEQUENCE [LARGE SCALE GENOMIC DNA]</scope>
    <source>
        <strain evidence="6">JCM 18304</strain>
    </source>
</reference>
<evidence type="ECO:0000259" key="4">
    <source>
        <dbReference type="SMART" id="SM01274"/>
    </source>
</evidence>
<dbReference type="SUPFAM" id="SSF53223">
    <property type="entry name" value="Aminoacid dehydrogenase-like, N-terminal domain"/>
    <property type="match status" value="1"/>
</dbReference>
<dbReference type="RefSeq" id="WP_345628695.1">
    <property type="nucleotide sequence ID" value="NZ_BAABJQ010000005.1"/>
</dbReference>
<dbReference type="Pfam" id="PF00390">
    <property type="entry name" value="malic"/>
    <property type="match status" value="1"/>
</dbReference>
<dbReference type="Gene3D" id="3.40.50.10380">
    <property type="entry name" value="Malic enzyme, N-terminal domain"/>
    <property type="match status" value="1"/>
</dbReference>
<feature type="domain" description="Malic enzyme N-terminal" evidence="4">
    <location>
        <begin position="12"/>
        <end position="145"/>
    </location>
</feature>
<dbReference type="SMART" id="SM01274">
    <property type="entry name" value="malic"/>
    <property type="match status" value="1"/>
</dbReference>